<dbReference type="GO" id="GO:0008482">
    <property type="term" value="F:sulfite oxidase activity"/>
    <property type="evidence" value="ECO:0007669"/>
    <property type="project" value="TreeGrafter"/>
</dbReference>
<evidence type="ECO:0000313" key="9">
    <source>
        <dbReference type="EMBL" id="KAK6955274.1"/>
    </source>
</evidence>
<protein>
    <recommendedName>
        <fullName evidence="11">Sulfite oxidase</fullName>
    </recommendedName>
</protein>
<evidence type="ECO:0000256" key="4">
    <source>
        <dbReference type="ARBA" id="ARBA00022723"/>
    </source>
</evidence>
<dbReference type="Gene3D" id="3.90.420.10">
    <property type="entry name" value="Oxidoreductase, molybdopterin-binding domain"/>
    <property type="match status" value="1"/>
</dbReference>
<evidence type="ECO:0008006" key="11">
    <source>
        <dbReference type="Google" id="ProtNLM"/>
    </source>
</evidence>
<dbReference type="PANTHER" id="PTHR19372:SF7">
    <property type="entry name" value="SULFITE OXIDASE, MITOCHONDRIAL"/>
    <property type="match status" value="1"/>
</dbReference>
<dbReference type="GO" id="GO:0030151">
    <property type="term" value="F:molybdenum ion binding"/>
    <property type="evidence" value="ECO:0007669"/>
    <property type="project" value="InterPro"/>
</dbReference>
<dbReference type="InterPro" id="IPR014756">
    <property type="entry name" value="Ig_E-set"/>
</dbReference>
<keyword evidence="6" id="KW-0408">Iron</keyword>
<organism evidence="9 10">
    <name type="scientific">Daldinia eschscholtzii</name>
    <dbReference type="NCBI Taxonomy" id="292717"/>
    <lineage>
        <taxon>Eukaryota</taxon>
        <taxon>Fungi</taxon>
        <taxon>Dikarya</taxon>
        <taxon>Ascomycota</taxon>
        <taxon>Pezizomycotina</taxon>
        <taxon>Sordariomycetes</taxon>
        <taxon>Xylariomycetidae</taxon>
        <taxon>Xylariales</taxon>
        <taxon>Hypoxylaceae</taxon>
        <taxon>Daldinia</taxon>
    </lineage>
</organism>
<sequence length="369" mass="41257">MGGLLHGEEPLNREPEIRELCSMFITEDGYDRNHGPLPEKKQLNSRAYRVRIDGYVGHPLNLSIAKLRSDFRQHEVTWALQCAGNRRHDMRTVVKEVQGIDWSDGAVMNCQWRGPLLKDILEKAGIVCLGADNHFHVAFASFKVECQDDSWYGASIPLSRALDPDKEVILALEQNGKPLSIRHGYPVRVITPGLAGARSVKWLDRITVQEEESQNHYMQRDYKALPPQATDSTSAEVYWGVTPAVQEMPVNSVIVGPRTGDEIEKDDQGYIECHGYALPSGEGGPVVKVEISTDGGHIWTEAKLEHHEGEGKWTWKFWRAKVAVSPGESRVIFSKATDAAGKTQPGQPPWNLRGICYNGYGEARDLTLH</sequence>
<dbReference type="InterPro" id="IPR008335">
    <property type="entry name" value="Mopterin_OxRdtase_euk"/>
</dbReference>
<comment type="cofactor">
    <cofactor evidence="1">
        <name>Mo-molybdopterin</name>
        <dbReference type="ChEBI" id="CHEBI:71302"/>
    </cofactor>
</comment>
<dbReference type="PRINTS" id="PR00407">
    <property type="entry name" value="EUMOPTERIN"/>
</dbReference>
<evidence type="ECO:0000259" key="7">
    <source>
        <dbReference type="Pfam" id="PF00174"/>
    </source>
</evidence>
<dbReference type="Gene3D" id="2.60.40.650">
    <property type="match status" value="1"/>
</dbReference>
<dbReference type="InterPro" id="IPR000572">
    <property type="entry name" value="OxRdtase_Mopterin-bd_dom"/>
</dbReference>
<dbReference type="PANTHER" id="PTHR19372">
    <property type="entry name" value="SULFITE REDUCTASE"/>
    <property type="match status" value="1"/>
</dbReference>
<keyword evidence="10" id="KW-1185">Reference proteome</keyword>
<keyword evidence="2" id="KW-0500">Molybdenum</keyword>
<evidence type="ECO:0000256" key="2">
    <source>
        <dbReference type="ARBA" id="ARBA00022505"/>
    </source>
</evidence>
<keyword evidence="3" id="KW-0349">Heme</keyword>
<proteinExistence type="predicted"/>
<dbReference type="InterPro" id="IPR005066">
    <property type="entry name" value="MoCF_OxRdtse_dimer"/>
</dbReference>
<accession>A0AAX6MRZ9</accession>
<dbReference type="InterPro" id="IPR036374">
    <property type="entry name" value="OxRdtase_Mopterin-bd_sf"/>
</dbReference>
<dbReference type="Proteomes" id="UP001369815">
    <property type="component" value="Unassembled WGS sequence"/>
</dbReference>
<dbReference type="FunFam" id="3.90.420.10:FF:000002">
    <property type="entry name" value="sulfite oxidase, mitochondrial"/>
    <property type="match status" value="1"/>
</dbReference>
<evidence type="ECO:0000256" key="6">
    <source>
        <dbReference type="ARBA" id="ARBA00023004"/>
    </source>
</evidence>
<dbReference type="GO" id="GO:0043546">
    <property type="term" value="F:molybdopterin cofactor binding"/>
    <property type="evidence" value="ECO:0007669"/>
    <property type="project" value="InterPro"/>
</dbReference>
<gene>
    <name evidence="9" type="ORF">Daesc_002906</name>
</gene>
<name>A0AAX6MRZ9_9PEZI</name>
<dbReference type="GO" id="GO:0006790">
    <property type="term" value="P:sulfur compound metabolic process"/>
    <property type="evidence" value="ECO:0007669"/>
    <property type="project" value="TreeGrafter"/>
</dbReference>
<evidence type="ECO:0000256" key="5">
    <source>
        <dbReference type="ARBA" id="ARBA00023002"/>
    </source>
</evidence>
<comment type="caution">
    <text evidence="9">The sequence shown here is derived from an EMBL/GenBank/DDBJ whole genome shotgun (WGS) entry which is preliminary data.</text>
</comment>
<dbReference type="Pfam" id="PF03404">
    <property type="entry name" value="Mo-co_dimer"/>
    <property type="match status" value="1"/>
</dbReference>
<evidence type="ECO:0000256" key="1">
    <source>
        <dbReference type="ARBA" id="ARBA00001924"/>
    </source>
</evidence>
<evidence type="ECO:0000256" key="3">
    <source>
        <dbReference type="ARBA" id="ARBA00022617"/>
    </source>
</evidence>
<dbReference type="GO" id="GO:0005739">
    <property type="term" value="C:mitochondrion"/>
    <property type="evidence" value="ECO:0007669"/>
    <property type="project" value="TreeGrafter"/>
</dbReference>
<dbReference type="SUPFAM" id="SSF56524">
    <property type="entry name" value="Oxidoreductase molybdopterin-binding domain"/>
    <property type="match status" value="1"/>
</dbReference>
<dbReference type="EMBL" id="JBANMG010000003">
    <property type="protein sequence ID" value="KAK6955274.1"/>
    <property type="molecule type" value="Genomic_DNA"/>
</dbReference>
<keyword evidence="5" id="KW-0560">Oxidoreductase</keyword>
<evidence type="ECO:0000259" key="8">
    <source>
        <dbReference type="Pfam" id="PF03404"/>
    </source>
</evidence>
<feature type="domain" description="Oxidoreductase molybdopterin-binding" evidence="7">
    <location>
        <begin position="34"/>
        <end position="217"/>
    </location>
</feature>
<feature type="domain" description="Moybdenum cofactor oxidoreductase dimerisation" evidence="8">
    <location>
        <begin position="244"/>
        <end position="360"/>
    </location>
</feature>
<dbReference type="AlphaFoldDB" id="A0AAX6MRZ9"/>
<dbReference type="PROSITE" id="PS00559">
    <property type="entry name" value="MOLYBDOPTERIN_EUK"/>
    <property type="match status" value="1"/>
</dbReference>
<dbReference type="InterPro" id="IPR022407">
    <property type="entry name" value="OxRdtase_Mopterin_BS"/>
</dbReference>
<dbReference type="SUPFAM" id="SSF81296">
    <property type="entry name" value="E set domains"/>
    <property type="match status" value="1"/>
</dbReference>
<evidence type="ECO:0000313" key="10">
    <source>
        <dbReference type="Proteomes" id="UP001369815"/>
    </source>
</evidence>
<dbReference type="GO" id="GO:0020037">
    <property type="term" value="F:heme binding"/>
    <property type="evidence" value="ECO:0007669"/>
    <property type="project" value="TreeGrafter"/>
</dbReference>
<dbReference type="Pfam" id="PF00174">
    <property type="entry name" value="Oxidored_molyb"/>
    <property type="match status" value="1"/>
</dbReference>
<keyword evidence="4" id="KW-0479">Metal-binding</keyword>
<reference evidence="9 10" key="1">
    <citation type="journal article" date="2024" name="Front Chem Biol">
        <title>Unveiling the potential of Daldinia eschscholtzii MFLUCC 19-0629 through bioactivity and bioinformatics studies for enhanced sustainable agriculture production.</title>
        <authorList>
            <person name="Brooks S."/>
            <person name="Weaver J.A."/>
            <person name="Klomchit A."/>
            <person name="Alharthi S.A."/>
            <person name="Onlamun T."/>
            <person name="Nurani R."/>
            <person name="Vong T.K."/>
            <person name="Alberti F."/>
            <person name="Greco C."/>
        </authorList>
    </citation>
    <scope>NUCLEOTIDE SEQUENCE [LARGE SCALE GENOMIC DNA]</scope>
    <source>
        <strain evidence="9">MFLUCC 19-0629</strain>
    </source>
</reference>